<feature type="region of interest" description="Disordered" evidence="1">
    <location>
        <begin position="298"/>
        <end position="328"/>
    </location>
</feature>
<feature type="compositionally biased region" description="Polar residues" evidence="1">
    <location>
        <begin position="646"/>
        <end position="660"/>
    </location>
</feature>
<evidence type="ECO:0000256" key="1">
    <source>
        <dbReference type="SAM" id="MobiDB-lite"/>
    </source>
</evidence>
<evidence type="ECO:0000313" key="4">
    <source>
        <dbReference type="Proteomes" id="UP000000759"/>
    </source>
</evidence>
<organism evidence="3 4">
    <name type="scientific">Phaeodactylum tricornutum (strain CCAP 1055/1)</name>
    <dbReference type="NCBI Taxonomy" id="556484"/>
    <lineage>
        <taxon>Eukaryota</taxon>
        <taxon>Sar</taxon>
        <taxon>Stramenopiles</taxon>
        <taxon>Ochrophyta</taxon>
        <taxon>Bacillariophyta</taxon>
        <taxon>Bacillariophyceae</taxon>
        <taxon>Bacillariophycidae</taxon>
        <taxon>Naviculales</taxon>
        <taxon>Phaeodactylaceae</taxon>
        <taxon>Phaeodactylum</taxon>
    </lineage>
</organism>
<reference evidence="4" key="2">
    <citation type="submission" date="2008-08" db="EMBL/GenBank/DDBJ databases">
        <authorList>
            <consortium name="Diatom Consortium"/>
            <person name="Grigoriev I."/>
            <person name="Grimwood J."/>
            <person name="Kuo A."/>
            <person name="Otillar R.P."/>
            <person name="Salamov A."/>
            <person name="Detter J.C."/>
            <person name="Lindquist E."/>
            <person name="Shapiro H."/>
            <person name="Lucas S."/>
            <person name="Glavina del Rio T."/>
            <person name="Pitluck S."/>
            <person name="Rokhsar D."/>
            <person name="Bowler C."/>
        </authorList>
    </citation>
    <scope>GENOME REANNOTATION</scope>
    <source>
        <strain evidence="4">CCAP 1055/1</strain>
    </source>
</reference>
<feature type="region of interest" description="Disordered" evidence="1">
    <location>
        <begin position="545"/>
        <end position="584"/>
    </location>
</feature>
<feature type="compositionally biased region" description="Low complexity" evidence="1">
    <location>
        <begin position="554"/>
        <end position="567"/>
    </location>
</feature>
<protein>
    <recommendedName>
        <fullName evidence="2">DUF6824 domain-containing protein</fullName>
    </recommendedName>
</protein>
<gene>
    <name evidence="3" type="ORF">PHATRDRAFT_46499</name>
</gene>
<proteinExistence type="predicted"/>
<dbReference type="eggNOG" id="ENOG502SSM2">
    <property type="taxonomic scope" value="Eukaryota"/>
</dbReference>
<dbReference type="Proteomes" id="UP000000759">
    <property type="component" value="Chromosome 10"/>
</dbReference>
<dbReference type="RefSeq" id="XP_002180848.1">
    <property type="nucleotide sequence ID" value="XM_002180812.1"/>
</dbReference>
<feature type="domain" description="DUF6824" evidence="2">
    <location>
        <begin position="141"/>
        <end position="236"/>
    </location>
</feature>
<dbReference type="KEGG" id="pti:PHATRDRAFT_46499"/>
<dbReference type="GeneID" id="7201583"/>
<evidence type="ECO:0000259" key="2">
    <source>
        <dbReference type="Pfam" id="PF20710"/>
    </source>
</evidence>
<dbReference type="InterPro" id="IPR049227">
    <property type="entry name" value="DUF6824"/>
</dbReference>
<feature type="region of interest" description="Disordered" evidence="1">
    <location>
        <begin position="638"/>
        <end position="669"/>
    </location>
</feature>
<feature type="compositionally biased region" description="Low complexity" evidence="1">
    <location>
        <begin position="316"/>
        <end position="327"/>
    </location>
</feature>
<accession>B7G1F6</accession>
<dbReference type="EMBL" id="CM000613">
    <property type="protein sequence ID" value="EEC47500.1"/>
    <property type="molecule type" value="Genomic_DNA"/>
</dbReference>
<feature type="compositionally biased region" description="Polar residues" evidence="1">
    <location>
        <begin position="568"/>
        <end position="584"/>
    </location>
</feature>
<feature type="compositionally biased region" description="Low complexity" evidence="1">
    <location>
        <begin position="357"/>
        <end position="370"/>
    </location>
</feature>
<reference evidence="3 4" key="1">
    <citation type="journal article" date="2008" name="Nature">
        <title>The Phaeodactylum genome reveals the evolutionary history of diatom genomes.</title>
        <authorList>
            <person name="Bowler C."/>
            <person name="Allen A.E."/>
            <person name="Badger J.H."/>
            <person name="Grimwood J."/>
            <person name="Jabbari K."/>
            <person name="Kuo A."/>
            <person name="Maheswari U."/>
            <person name="Martens C."/>
            <person name="Maumus F."/>
            <person name="Otillar R.P."/>
            <person name="Rayko E."/>
            <person name="Salamov A."/>
            <person name="Vandepoele K."/>
            <person name="Beszteri B."/>
            <person name="Gruber A."/>
            <person name="Heijde M."/>
            <person name="Katinka M."/>
            <person name="Mock T."/>
            <person name="Valentin K."/>
            <person name="Verret F."/>
            <person name="Berges J.A."/>
            <person name="Brownlee C."/>
            <person name="Cadoret J.P."/>
            <person name="Chiovitti A."/>
            <person name="Choi C.J."/>
            <person name="Coesel S."/>
            <person name="De Martino A."/>
            <person name="Detter J.C."/>
            <person name="Durkin C."/>
            <person name="Falciatore A."/>
            <person name="Fournet J."/>
            <person name="Haruta M."/>
            <person name="Huysman M.J."/>
            <person name="Jenkins B.D."/>
            <person name="Jiroutova K."/>
            <person name="Jorgensen R.E."/>
            <person name="Joubert Y."/>
            <person name="Kaplan A."/>
            <person name="Kroger N."/>
            <person name="Kroth P.G."/>
            <person name="La Roche J."/>
            <person name="Lindquist E."/>
            <person name="Lommer M."/>
            <person name="Martin-Jezequel V."/>
            <person name="Lopez P.J."/>
            <person name="Lucas S."/>
            <person name="Mangogna M."/>
            <person name="McGinnis K."/>
            <person name="Medlin L.K."/>
            <person name="Montsant A."/>
            <person name="Oudot-Le Secq M.P."/>
            <person name="Napoli C."/>
            <person name="Obornik M."/>
            <person name="Parker M.S."/>
            <person name="Petit J.L."/>
            <person name="Porcel B.M."/>
            <person name="Poulsen N."/>
            <person name="Robison M."/>
            <person name="Rychlewski L."/>
            <person name="Rynearson T.A."/>
            <person name="Schmutz J."/>
            <person name="Shapiro H."/>
            <person name="Siaut M."/>
            <person name="Stanley M."/>
            <person name="Sussman M.R."/>
            <person name="Taylor A.R."/>
            <person name="Vardi A."/>
            <person name="von Dassow P."/>
            <person name="Vyverman W."/>
            <person name="Willis A."/>
            <person name="Wyrwicz L.S."/>
            <person name="Rokhsar D.S."/>
            <person name="Weissenbach J."/>
            <person name="Armbrust E.V."/>
            <person name="Green B.R."/>
            <person name="Van de Peer Y."/>
            <person name="Grigoriev I.V."/>
        </authorList>
    </citation>
    <scope>NUCLEOTIDE SEQUENCE [LARGE SCALE GENOMIC DNA]</scope>
    <source>
        <strain evidence="3 4">CCAP 1055/1</strain>
    </source>
</reference>
<feature type="compositionally biased region" description="Polar residues" evidence="1">
    <location>
        <begin position="248"/>
        <end position="264"/>
    </location>
</feature>
<dbReference type="OrthoDB" id="49235at2759"/>
<sequence>MVSLHRLNRSDLDKAIRFSNIQTFQLRGIGTILLQIQEIAIFAAEELQPTFVPWEAPGIQLSTVTIHTRYQNATGSRRMPQPQPQPVEENTGDAFGESLLLWRAAHLSYQGRSALVLPFSVVSALSSVIMSDYVTELSPHDVLFGRGSGPNDHEGNVRFRQLVASRKDEYMATNHRITKANIAREIVDQVLRHKGRFLKKIEATDPVSLHIPDGIDAWIEVDEDTVMEKAKQALRQNPNKQKGDTGPSVGSESSKTTPNASNPRATLDIEADIQAFANIEPIPIHSISSAPFANEAVTSMSTHSPVTSTEGHTLNSPWQSQQDQQPQFHHRYLTDSSEYLISDREEYAIDTNTVSVQQDQSQPNQRQQSPRGDEDSMLNMLPGSHRASLAISDVFSGEEPRRGSMTMSDLIRMHRAREIGLERSSDNRNSMDMDDMLDSFSRSKISNENNDVQNKRYNASTETMGTIEPIGTGSVADMSFATMNSSTFSFYKGNDSLAVPDGQGPPDRPIIDNRFMATASTLPELGVPTSRTVNRFASDNSLSIAELRGRRKSGSTPSKSSSEEGSGFHTSGNSTLSSHPTVASGNSVSQTIVLEDQSLELDLNSMGLSSVEMLKGMILSSSNDMSLNDISEESLQQLLYQHQQQTGTGLRASQQDAQQRQNDDKNNDS</sequence>
<feature type="compositionally biased region" description="Polar residues" evidence="1">
    <location>
        <begin position="298"/>
        <end position="315"/>
    </location>
</feature>
<dbReference type="Pfam" id="PF20710">
    <property type="entry name" value="DUF6824"/>
    <property type="match status" value="1"/>
</dbReference>
<name>B7G1F6_PHATC</name>
<evidence type="ECO:0000313" key="3">
    <source>
        <dbReference type="EMBL" id="EEC47500.1"/>
    </source>
</evidence>
<keyword evidence="4" id="KW-1185">Reference proteome</keyword>
<dbReference type="AlphaFoldDB" id="B7G1F6"/>
<feature type="region of interest" description="Disordered" evidence="1">
    <location>
        <begin position="354"/>
        <end position="381"/>
    </location>
</feature>
<dbReference type="HOGENOM" id="CLU_510453_0_0_1"/>
<dbReference type="InParanoid" id="B7G1F6"/>
<feature type="region of interest" description="Disordered" evidence="1">
    <location>
        <begin position="233"/>
        <end position="265"/>
    </location>
</feature>
<dbReference type="PaxDb" id="2850-Phatr46499"/>